<gene>
    <name evidence="8 10" type="primary">recO</name>
    <name evidence="10" type="ORF">Q9L42_016540</name>
</gene>
<dbReference type="Proteomes" id="UP001225378">
    <property type="component" value="Chromosome"/>
</dbReference>
<dbReference type="EMBL" id="CP157743">
    <property type="protein sequence ID" value="XBS19945.1"/>
    <property type="molecule type" value="Genomic_DNA"/>
</dbReference>
<keyword evidence="6 8" id="KW-0234">DNA repair</keyword>
<evidence type="ECO:0000256" key="4">
    <source>
        <dbReference type="ARBA" id="ARBA00022763"/>
    </source>
</evidence>
<evidence type="ECO:0000256" key="6">
    <source>
        <dbReference type="ARBA" id="ARBA00023204"/>
    </source>
</evidence>
<dbReference type="AlphaFoldDB" id="A0AAU7NSG5"/>
<comment type="similarity">
    <text evidence="2 8">Belongs to the RecO family.</text>
</comment>
<dbReference type="KEGG" id="mech:Q9L42_016540"/>
<keyword evidence="11" id="KW-1185">Reference proteome</keyword>
<dbReference type="GO" id="GO:0006310">
    <property type="term" value="P:DNA recombination"/>
    <property type="evidence" value="ECO:0007669"/>
    <property type="project" value="UniProtKB-UniRule"/>
</dbReference>
<keyword evidence="4 8" id="KW-0227">DNA damage</keyword>
<dbReference type="RefSeq" id="WP_349431434.1">
    <property type="nucleotide sequence ID" value="NZ_CP157743.1"/>
</dbReference>
<feature type="domain" description="DNA replication/recombination mediator RecO N-terminal" evidence="9">
    <location>
        <begin position="9"/>
        <end position="78"/>
    </location>
</feature>
<organism evidence="10 11">
    <name type="scientific">Methylomarinum roseum</name>
    <dbReference type="NCBI Taxonomy" id="3067653"/>
    <lineage>
        <taxon>Bacteria</taxon>
        <taxon>Pseudomonadati</taxon>
        <taxon>Pseudomonadota</taxon>
        <taxon>Gammaproteobacteria</taxon>
        <taxon>Methylococcales</taxon>
        <taxon>Methylococcaceae</taxon>
        <taxon>Methylomarinum</taxon>
    </lineage>
</organism>
<dbReference type="Pfam" id="PF02565">
    <property type="entry name" value="RecO_C"/>
    <property type="match status" value="1"/>
</dbReference>
<protein>
    <recommendedName>
        <fullName evidence="3 8">DNA repair protein RecO</fullName>
    </recommendedName>
    <alternativeName>
        <fullName evidence="7 8">Recombination protein O</fullName>
    </alternativeName>
</protein>
<evidence type="ECO:0000256" key="7">
    <source>
        <dbReference type="ARBA" id="ARBA00033409"/>
    </source>
</evidence>
<dbReference type="SUPFAM" id="SSF50249">
    <property type="entry name" value="Nucleic acid-binding proteins"/>
    <property type="match status" value="1"/>
</dbReference>
<keyword evidence="5 8" id="KW-0233">DNA recombination</keyword>
<evidence type="ECO:0000256" key="3">
    <source>
        <dbReference type="ARBA" id="ARBA00021310"/>
    </source>
</evidence>
<accession>A0AAU7NSG5</accession>
<dbReference type="InterPro" id="IPR037278">
    <property type="entry name" value="ARFGAP/RecO"/>
</dbReference>
<dbReference type="PANTHER" id="PTHR33991:SF1">
    <property type="entry name" value="DNA REPAIR PROTEIN RECO"/>
    <property type="match status" value="1"/>
</dbReference>
<dbReference type="Gene3D" id="2.40.50.140">
    <property type="entry name" value="Nucleic acid-binding proteins"/>
    <property type="match status" value="1"/>
</dbReference>
<dbReference type="NCBIfam" id="TIGR00613">
    <property type="entry name" value="reco"/>
    <property type="match status" value="1"/>
</dbReference>
<comment type="function">
    <text evidence="1 8">Involved in DNA repair and RecF pathway recombination.</text>
</comment>
<name>A0AAU7NSG5_9GAMM</name>
<dbReference type="InterPro" id="IPR022572">
    <property type="entry name" value="DNA_rep/recomb_RecO_N"/>
</dbReference>
<evidence type="ECO:0000256" key="2">
    <source>
        <dbReference type="ARBA" id="ARBA00007452"/>
    </source>
</evidence>
<evidence type="ECO:0000256" key="5">
    <source>
        <dbReference type="ARBA" id="ARBA00023172"/>
    </source>
</evidence>
<evidence type="ECO:0000313" key="10">
    <source>
        <dbReference type="EMBL" id="XBS19945.1"/>
    </source>
</evidence>
<dbReference type="InterPro" id="IPR042242">
    <property type="entry name" value="RecO_C"/>
</dbReference>
<evidence type="ECO:0000256" key="8">
    <source>
        <dbReference type="HAMAP-Rule" id="MF_00201"/>
    </source>
</evidence>
<evidence type="ECO:0000256" key="1">
    <source>
        <dbReference type="ARBA" id="ARBA00003065"/>
    </source>
</evidence>
<dbReference type="Gene3D" id="1.20.1440.120">
    <property type="entry name" value="Recombination protein O, C-terminal domain"/>
    <property type="match status" value="1"/>
</dbReference>
<dbReference type="SUPFAM" id="SSF57863">
    <property type="entry name" value="ArfGap/RecO-like zinc finger"/>
    <property type="match status" value="1"/>
</dbReference>
<dbReference type="PANTHER" id="PTHR33991">
    <property type="entry name" value="DNA REPAIR PROTEIN RECO"/>
    <property type="match status" value="1"/>
</dbReference>
<dbReference type="GO" id="GO:0006302">
    <property type="term" value="P:double-strand break repair"/>
    <property type="evidence" value="ECO:0007669"/>
    <property type="project" value="TreeGrafter"/>
</dbReference>
<dbReference type="GO" id="GO:0043590">
    <property type="term" value="C:bacterial nucleoid"/>
    <property type="evidence" value="ECO:0007669"/>
    <property type="project" value="TreeGrafter"/>
</dbReference>
<dbReference type="InterPro" id="IPR012340">
    <property type="entry name" value="NA-bd_OB-fold"/>
</dbReference>
<reference evidence="10 11" key="1">
    <citation type="journal article" date="2024" name="Microbiology">
        <title>Methylomarinum rosea sp. nov., a novel halophilic methanotrophic bacterium from the hypersaline Lake Elton.</title>
        <authorList>
            <person name="Suleimanov R.Z."/>
            <person name="Oshkin I.Y."/>
            <person name="Danilova O.V."/>
            <person name="Suzina N.E."/>
            <person name="Dedysh S.N."/>
        </authorList>
    </citation>
    <scope>NUCLEOTIDE SEQUENCE [LARGE SCALE GENOMIC DNA]</scope>
    <source>
        <strain evidence="10 11">Ch1-1</strain>
    </source>
</reference>
<evidence type="ECO:0000259" key="9">
    <source>
        <dbReference type="Pfam" id="PF11967"/>
    </source>
</evidence>
<dbReference type="Pfam" id="PF11967">
    <property type="entry name" value="RecO_N"/>
    <property type="match status" value="1"/>
</dbReference>
<dbReference type="HAMAP" id="MF_00201">
    <property type="entry name" value="RecO"/>
    <property type="match status" value="1"/>
</dbReference>
<proteinExistence type="inferred from homology"/>
<sequence length="235" mass="26197">MTESAVLLQPAFILQHRKYRESSLILDVLTRDHGVLSILAKGVKKRKSTTAGLLLPFAALRLSYQGHSDFKVLTACELNAPPQLTGLALFCGYYVNELVFHFLHKHDPCPEVYRLYHQCLQQLQDGAAIEQALRSFELKLIEDAGYALSLDCEAEGGKPVCKDRRYRYEAGVGLLGCDNGYIRGDTLQALQAGTMLDGVGLAEAKQLMRRVLDDHLQGKQLKSRAVLAKVIQYLH</sequence>
<evidence type="ECO:0000313" key="11">
    <source>
        <dbReference type="Proteomes" id="UP001225378"/>
    </source>
</evidence>
<dbReference type="InterPro" id="IPR003717">
    <property type="entry name" value="RecO"/>
</dbReference>